<sequence>MVAVIVVGLVSLALWQASQLSGASSRAGSPSFGTGTTLYPGERGIPLPKLEGPTLGEDTTLSVADQLGHVLVINVWGSWCGPCRAEAPDLAAISQETARRGVRFLGIDVRDEPAAAIKFERTYGITYPSFDDRDGSLLAKFNGIVPVSAVPSTLVVDEAGVVRARVIGRVDRSTLRSLIADTEKIQ</sequence>
<evidence type="ECO:0000256" key="4">
    <source>
        <dbReference type="ARBA" id="ARBA00023157"/>
    </source>
</evidence>
<dbReference type="InterPro" id="IPR036249">
    <property type="entry name" value="Thioredoxin-like_sf"/>
</dbReference>
<keyword evidence="8" id="KW-1185">Reference proteome</keyword>
<dbReference type="InterPro" id="IPR013766">
    <property type="entry name" value="Thioredoxin_domain"/>
</dbReference>
<dbReference type="PROSITE" id="PS00194">
    <property type="entry name" value="THIOREDOXIN_1"/>
    <property type="match status" value="1"/>
</dbReference>
<dbReference type="PANTHER" id="PTHR42852">
    <property type="entry name" value="THIOL:DISULFIDE INTERCHANGE PROTEIN DSBE"/>
    <property type="match status" value="1"/>
</dbReference>
<evidence type="ECO:0000313" key="7">
    <source>
        <dbReference type="EMBL" id="GHE19176.1"/>
    </source>
</evidence>
<keyword evidence="2" id="KW-0201">Cytochrome c-type biogenesis</keyword>
<dbReference type="Gene3D" id="3.40.30.10">
    <property type="entry name" value="Glutaredoxin"/>
    <property type="match status" value="1"/>
</dbReference>
<dbReference type="Proteomes" id="UP000597341">
    <property type="component" value="Unassembled WGS sequence"/>
</dbReference>
<proteinExistence type="predicted"/>
<dbReference type="PANTHER" id="PTHR42852:SF6">
    <property type="entry name" value="THIOL:DISULFIDE INTERCHANGE PROTEIN DSBE"/>
    <property type="match status" value="1"/>
</dbReference>
<evidence type="ECO:0000256" key="2">
    <source>
        <dbReference type="ARBA" id="ARBA00022748"/>
    </source>
</evidence>
<dbReference type="InterPro" id="IPR050553">
    <property type="entry name" value="Thioredoxin_ResA/DsbE_sf"/>
</dbReference>
<keyword evidence="3" id="KW-0735">Signal-anchor</keyword>
<keyword evidence="5" id="KW-0676">Redox-active center</keyword>
<feature type="domain" description="Thioredoxin" evidence="6">
    <location>
        <begin position="41"/>
        <end position="184"/>
    </location>
</feature>
<dbReference type="RefSeq" id="WP_191281055.1">
    <property type="nucleotide sequence ID" value="NZ_BNAD01000019.1"/>
</dbReference>
<dbReference type="InterPro" id="IPR017937">
    <property type="entry name" value="Thioredoxin_CS"/>
</dbReference>
<evidence type="ECO:0000256" key="3">
    <source>
        <dbReference type="ARBA" id="ARBA00022968"/>
    </source>
</evidence>
<evidence type="ECO:0000256" key="1">
    <source>
        <dbReference type="ARBA" id="ARBA00004196"/>
    </source>
</evidence>
<dbReference type="CDD" id="cd02966">
    <property type="entry name" value="TlpA_like_family"/>
    <property type="match status" value="1"/>
</dbReference>
<name>A0ABQ3HPG4_9ACTN</name>
<keyword evidence="4" id="KW-1015">Disulfide bond</keyword>
<protein>
    <recommendedName>
        <fullName evidence="6">Thioredoxin domain-containing protein</fullName>
    </recommendedName>
</protein>
<accession>A0ABQ3HPG4</accession>
<dbReference type="SUPFAM" id="SSF52833">
    <property type="entry name" value="Thioredoxin-like"/>
    <property type="match status" value="1"/>
</dbReference>
<evidence type="ECO:0000256" key="5">
    <source>
        <dbReference type="ARBA" id="ARBA00023284"/>
    </source>
</evidence>
<evidence type="ECO:0000259" key="6">
    <source>
        <dbReference type="PROSITE" id="PS51352"/>
    </source>
</evidence>
<dbReference type="PROSITE" id="PS51352">
    <property type="entry name" value="THIOREDOXIN_2"/>
    <property type="match status" value="1"/>
</dbReference>
<evidence type="ECO:0000313" key="8">
    <source>
        <dbReference type="Proteomes" id="UP000597341"/>
    </source>
</evidence>
<keyword evidence="3" id="KW-0812">Transmembrane</keyword>
<dbReference type="Pfam" id="PF00578">
    <property type="entry name" value="AhpC-TSA"/>
    <property type="match status" value="1"/>
</dbReference>
<dbReference type="EMBL" id="BNAD01000019">
    <property type="protein sequence ID" value="GHE19176.1"/>
    <property type="molecule type" value="Genomic_DNA"/>
</dbReference>
<comment type="caution">
    <text evidence="7">The sequence shown here is derived from an EMBL/GenBank/DDBJ whole genome shotgun (WGS) entry which is preliminary data.</text>
</comment>
<gene>
    <name evidence="7" type="ORF">GCM10011376_37860</name>
</gene>
<dbReference type="InterPro" id="IPR000866">
    <property type="entry name" value="AhpC/TSA"/>
</dbReference>
<comment type="subcellular location">
    <subcellularLocation>
        <location evidence="1">Cell envelope</location>
    </subcellularLocation>
</comment>
<reference evidence="8" key="1">
    <citation type="journal article" date="2019" name="Int. J. Syst. Evol. Microbiol.">
        <title>The Global Catalogue of Microorganisms (GCM) 10K type strain sequencing project: providing services to taxonomists for standard genome sequencing and annotation.</title>
        <authorList>
            <consortium name="The Broad Institute Genomics Platform"/>
            <consortium name="The Broad Institute Genome Sequencing Center for Infectious Disease"/>
            <person name="Wu L."/>
            <person name="Ma J."/>
        </authorList>
    </citation>
    <scope>NUCLEOTIDE SEQUENCE [LARGE SCALE GENOMIC DNA]</scope>
    <source>
        <strain evidence="8">CGMCC 1.12791</strain>
    </source>
</reference>
<organism evidence="7 8">
    <name type="scientific">Nocardioides flavus</name>
    <name type="common">ex Wang et al. 2016</name>
    <dbReference type="NCBI Taxonomy" id="2058780"/>
    <lineage>
        <taxon>Bacteria</taxon>
        <taxon>Bacillati</taxon>
        <taxon>Actinomycetota</taxon>
        <taxon>Actinomycetes</taxon>
        <taxon>Propionibacteriales</taxon>
        <taxon>Nocardioidaceae</taxon>
        <taxon>Nocardioides</taxon>
    </lineage>
</organism>